<feature type="region of interest" description="Disordered" evidence="1">
    <location>
        <begin position="1"/>
        <end position="25"/>
    </location>
</feature>
<proteinExistence type="predicted"/>
<reference evidence="2 3" key="1">
    <citation type="journal article" date="2018" name="Arch. Microbiol.">
        <title>New insights into the metabolic potential of the phototrophic purple bacterium Rhodopila globiformis DSM 161(T) from its draft genome sequence and evidence for a vanadium-dependent nitrogenase.</title>
        <authorList>
            <person name="Imhoff J.F."/>
            <person name="Rahn T."/>
            <person name="Kunzel S."/>
            <person name="Neulinger S.C."/>
        </authorList>
    </citation>
    <scope>NUCLEOTIDE SEQUENCE [LARGE SCALE GENOMIC DNA]</scope>
    <source>
        <strain evidence="2 3">DSM 16996</strain>
    </source>
</reference>
<sequence length="70" mass="8074">MISTRVSKSPALAIGRERGQRRFAPERNEGAKIALEDRRTIIAVFRRGRPRIPVACFWPRRNGAPEREFV</sequence>
<evidence type="ECO:0000256" key="1">
    <source>
        <dbReference type="SAM" id="MobiDB-lite"/>
    </source>
</evidence>
<name>A0A2S6NDT3_9HYPH</name>
<dbReference type="EMBL" id="NHSJ01000034">
    <property type="protein sequence ID" value="PPQ32757.1"/>
    <property type="molecule type" value="Genomic_DNA"/>
</dbReference>
<organism evidence="2 3">
    <name type="scientific">Rhodoblastus sphagnicola</name>
    <dbReference type="NCBI Taxonomy" id="333368"/>
    <lineage>
        <taxon>Bacteria</taxon>
        <taxon>Pseudomonadati</taxon>
        <taxon>Pseudomonadota</taxon>
        <taxon>Alphaproteobacteria</taxon>
        <taxon>Hyphomicrobiales</taxon>
        <taxon>Rhodoblastaceae</taxon>
        <taxon>Rhodoblastus</taxon>
    </lineage>
</organism>
<comment type="caution">
    <text evidence="2">The sequence shown here is derived from an EMBL/GenBank/DDBJ whole genome shotgun (WGS) entry which is preliminary data.</text>
</comment>
<dbReference type="Proteomes" id="UP000239089">
    <property type="component" value="Unassembled WGS sequence"/>
</dbReference>
<protein>
    <submittedName>
        <fullName evidence="2">Uncharacterized protein</fullName>
    </submittedName>
</protein>
<gene>
    <name evidence="2" type="ORF">CCR94_03700</name>
</gene>
<keyword evidence="3" id="KW-1185">Reference proteome</keyword>
<accession>A0A2S6NDT3</accession>
<evidence type="ECO:0000313" key="2">
    <source>
        <dbReference type="EMBL" id="PPQ32757.1"/>
    </source>
</evidence>
<evidence type="ECO:0000313" key="3">
    <source>
        <dbReference type="Proteomes" id="UP000239089"/>
    </source>
</evidence>
<dbReference type="AlphaFoldDB" id="A0A2S6NDT3"/>
<feature type="compositionally biased region" description="Basic and acidic residues" evidence="1">
    <location>
        <begin position="15"/>
        <end position="25"/>
    </location>
</feature>